<evidence type="ECO:0000313" key="5">
    <source>
        <dbReference type="Proteomes" id="UP000436088"/>
    </source>
</evidence>
<protein>
    <recommendedName>
        <fullName evidence="6">Reverse transcriptase domain-containing protein</fullName>
    </recommendedName>
</protein>
<feature type="compositionally biased region" description="Low complexity" evidence="1">
    <location>
        <begin position="387"/>
        <end position="403"/>
    </location>
</feature>
<feature type="compositionally biased region" description="Polar residues" evidence="1">
    <location>
        <begin position="453"/>
        <end position="462"/>
    </location>
</feature>
<dbReference type="Pfam" id="PF13456">
    <property type="entry name" value="RVT_3"/>
    <property type="match status" value="1"/>
</dbReference>
<organism evidence="4 5">
    <name type="scientific">Hibiscus syriacus</name>
    <name type="common">Rose of Sharon</name>
    <dbReference type="NCBI Taxonomy" id="106335"/>
    <lineage>
        <taxon>Eukaryota</taxon>
        <taxon>Viridiplantae</taxon>
        <taxon>Streptophyta</taxon>
        <taxon>Embryophyta</taxon>
        <taxon>Tracheophyta</taxon>
        <taxon>Spermatophyta</taxon>
        <taxon>Magnoliopsida</taxon>
        <taxon>eudicotyledons</taxon>
        <taxon>Gunneridae</taxon>
        <taxon>Pentapetalae</taxon>
        <taxon>rosids</taxon>
        <taxon>malvids</taxon>
        <taxon>Malvales</taxon>
        <taxon>Malvaceae</taxon>
        <taxon>Malvoideae</taxon>
        <taxon>Hibiscus</taxon>
    </lineage>
</organism>
<dbReference type="SUPFAM" id="SSF56219">
    <property type="entry name" value="DNase I-like"/>
    <property type="match status" value="1"/>
</dbReference>
<dbReference type="Gene3D" id="3.30.420.10">
    <property type="entry name" value="Ribonuclease H-like superfamily/Ribonuclease H"/>
    <property type="match status" value="1"/>
</dbReference>
<dbReference type="PANTHER" id="PTHR31286:SF173">
    <property type="entry name" value="DUF4283 DOMAIN-CONTAINING PROTEIN"/>
    <property type="match status" value="1"/>
</dbReference>
<dbReference type="Gene3D" id="3.60.10.10">
    <property type="entry name" value="Endonuclease/exonuclease/phosphatase"/>
    <property type="match status" value="1"/>
</dbReference>
<evidence type="ECO:0000313" key="4">
    <source>
        <dbReference type="EMBL" id="KAE8687697.1"/>
    </source>
</evidence>
<dbReference type="SUPFAM" id="SSF53098">
    <property type="entry name" value="Ribonuclease H-like"/>
    <property type="match status" value="1"/>
</dbReference>
<dbReference type="PANTHER" id="PTHR31286">
    <property type="entry name" value="GLYCINE-RICH CELL WALL STRUCTURAL PROTEIN 1.8-LIKE"/>
    <property type="match status" value="1"/>
</dbReference>
<feature type="domain" description="RNase H type-1" evidence="3">
    <location>
        <begin position="975"/>
        <end position="1059"/>
    </location>
</feature>
<dbReference type="InterPro" id="IPR044730">
    <property type="entry name" value="RNase_H-like_dom_plant"/>
</dbReference>
<feature type="compositionally biased region" description="Polar residues" evidence="1">
    <location>
        <begin position="245"/>
        <end position="257"/>
    </location>
</feature>
<dbReference type="Pfam" id="PF00078">
    <property type="entry name" value="RVT_1"/>
    <property type="match status" value="1"/>
</dbReference>
<proteinExistence type="predicted"/>
<dbReference type="AlphaFoldDB" id="A0A6A2Z7M3"/>
<feature type="region of interest" description="Disordered" evidence="1">
    <location>
        <begin position="233"/>
        <end position="295"/>
    </location>
</feature>
<dbReference type="Proteomes" id="UP000436088">
    <property type="component" value="Unassembled WGS sequence"/>
</dbReference>
<feature type="region of interest" description="Disordered" evidence="1">
    <location>
        <begin position="441"/>
        <end position="479"/>
    </location>
</feature>
<dbReference type="InterPro" id="IPR040256">
    <property type="entry name" value="At4g02000-like"/>
</dbReference>
<dbReference type="InterPro" id="IPR036397">
    <property type="entry name" value="RNaseH_sf"/>
</dbReference>
<gene>
    <name evidence="4" type="ORF">F3Y22_tig00111008pilonHSYRG00021</name>
</gene>
<dbReference type="InterPro" id="IPR036691">
    <property type="entry name" value="Endo/exonu/phosph_ase_sf"/>
</dbReference>
<dbReference type="GO" id="GO:0004523">
    <property type="term" value="F:RNA-DNA hybrid ribonuclease activity"/>
    <property type="evidence" value="ECO:0007669"/>
    <property type="project" value="InterPro"/>
</dbReference>
<dbReference type="CDD" id="cd06222">
    <property type="entry name" value="RNase_H_like"/>
    <property type="match status" value="1"/>
</dbReference>
<sequence>MDVEVASNTNPAIPPAPISYRDTLIKDSPKEPLIDDEILNEEDVKVFEDDVVRGVVDGLISSISLIGSKPLPIKPTQPFRLMDIENDYFLVWLRTRSDFLTALSDGPWTIFRYYLTVEPWSPNFTSSQLFPSRIVAWIRLPGLPVTLYKRSLIVEIGECIGKVVKIDYQTETGHQGRFARMAVNVDLKKPLTSKLLINGRIQIVEYESLPTICFSCGQYGHVNDIFPDKIIVDQHDSNDPKDQISEPQLSTANQSSEPFGPWMVIERRQQKSNKKPPADKRQNLENNGSHFNPLYESADDVTIVSFENQATYTNKVTHTQNTAQTPHAHHASHGPNVSHASHATNSLSSANHAQSSKSNSSSQHTAKNKMVTLSRKPLIIPKITARSSKGSPSQSSNQPRQSNVEPRVTILDRSKHSTIVLAENTNPNIIDDVNLQVMHRTTQHKSIPREPPDTNQLHSSEAFSKRPEADPTSPAQRDDATQNICIDSQTGYGHPCFLTAFRPNTTKRKQLWPHLRSLAGNITSHWIMFGDFNSTLTASAQMNAAISTRPCKNFQNFVYDFDIRDMGFQGLEFTWNRGLSYARLDRALYQFSFVLASLQITFARLNSDISLASCIMMISIVIFPAILAQLKDSMSIEPNDKEIYEALKDMAPLKAPRHDGLHAKFFQQKWHVVGQSVCIIVKKVFTGGDIEADLNKIMLVLIPKKGPKTFADFRSISLCTVMYKLITKIIVRCIKQVMPILIMPNQTSFIDGRSITENIIINQEVIHSMRQLKTKQGLMAIKVDLEKAFDRLRWEFIQDSLTEADLPHAKIIEKILMEFGYFSGHKVSKRKTHIYFSPNTTTPTKSTILSCLGFQEVESMGKYLGVLVLHRCIKVADFDFIFDKFRTLSRVLIPAVIPHVINVRPPDKNDKPDALVLRWNPELNFTIKSAYFFLIKVVIAGPSAMKSIPELLLKARDNRWLLQRGLRHPEDRWTTSSLHAELWSIYKGLLIVRSFGVLRLLIQSDCSRAVKLVEDNASIDSHIPLLRAITKQRRSGCWITNIQWISRNGNKIADKMAKLVSWNHFSLIRFDFPPDELIDLLRLEAAVAQQDDATSHA</sequence>
<reference evidence="4" key="1">
    <citation type="submission" date="2019-09" db="EMBL/GenBank/DDBJ databases">
        <title>Draft genome information of white flower Hibiscus syriacus.</title>
        <authorList>
            <person name="Kim Y.-M."/>
        </authorList>
    </citation>
    <scope>NUCLEOTIDE SEQUENCE [LARGE SCALE GENOMIC DNA]</scope>
    <source>
        <strain evidence="4">YM2019G1</strain>
    </source>
</reference>
<evidence type="ECO:0000259" key="3">
    <source>
        <dbReference type="Pfam" id="PF13456"/>
    </source>
</evidence>
<accession>A0A6A2Z7M3</accession>
<evidence type="ECO:0000259" key="2">
    <source>
        <dbReference type="Pfam" id="PF00078"/>
    </source>
</evidence>
<feature type="compositionally biased region" description="Low complexity" evidence="1">
    <location>
        <begin position="346"/>
        <end position="364"/>
    </location>
</feature>
<feature type="region of interest" description="Disordered" evidence="1">
    <location>
        <begin position="322"/>
        <end position="411"/>
    </location>
</feature>
<evidence type="ECO:0008006" key="6">
    <source>
        <dbReference type="Google" id="ProtNLM"/>
    </source>
</evidence>
<dbReference type="InterPro" id="IPR000477">
    <property type="entry name" value="RT_dom"/>
</dbReference>
<comment type="caution">
    <text evidence="4">The sequence shown here is derived from an EMBL/GenBank/DDBJ whole genome shotgun (WGS) entry which is preliminary data.</text>
</comment>
<feature type="compositionally biased region" description="Basic and acidic residues" evidence="1">
    <location>
        <begin position="233"/>
        <end position="244"/>
    </location>
</feature>
<dbReference type="EMBL" id="VEPZ02001200">
    <property type="protein sequence ID" value="KAE8687697.1"/>
    <property type="molecule type" value="Genomic_DNA"/>
</dbReference>
<feature type="domain" description="Reverse transcriptase" evidence="2">
    <location>
        <begin position="702"/>
        <end position="830"/>
    </location>
</feature>
<name>A0A6A2Z7M3_HIBSY</name>
<keyword evidence="5" id="KW-1185">Reference proteome</keyword>
<dbReference type="InterPro" id="IPR002156">
    <property type="entry name" value="RNaseH_domain"/>
</dbReference>
<evidence type="ECO:0000256" key="1">
    <source>
        <dbReference type="SAM" id="MobiDB-lite"/>
    </source>
</evidence>
<dbReference type="GO" id="GO:0003676">
    <property type="term" value="F:nucleic acid binding"/>
    <property type="evidence" value="ECO:0007669"/>
    <property type="project" value="InterPro"/>
</dbReference>
<dbReference type="InterPro" id="IPR012337">
    <property type="entry name" value="RNaseH-like_sf"/>
</dbReference>